<evidence type="ECO:0000256" key="17">
    <source>
        <dbReference type="PIRSR" id="PIRSR039050-50"/>
    </source>
</evidence>
<evidence type="ECO:0000256" key="3">
    <source>
        <dbReference type="ARBA" id="ARBA00004141"/>
    </source>
</evidence>
<dbReference type="InterPro" id="IPR018297">
    <property type="entry name" value="A/G_cyclase_CS"/>
</dbReference>
<evidence type="ECO:0000256" key="2">
    <source>
        <dbReference type="ARBA" id="ARBA00001936"/>
    </source>
</evidence>
<feature type="binding site" evidence="17">
    <location>
        <begin position="1115"/>
        <end position="1119"/>
    </location>
    <ligand>
        <name>ATP</name>
        <dbReference type="ChEBI" id="CHEBI:30616"/>
    </ligand>
</feature>
<dbReference type="Gene3D" id="3.30.70.1230">
    <property type="entry name" value="Nucleotide cyclase"/>
    <property type="match status" value="2"/>
</dbReference>
<feature type="transmembrane region" description="Helical" evidence="20">
    <location>
        <begin position="256"/>
        <end position="275"/>
    </location>
</feature>
<feature type="transmembrane region" description="Helical" evidence="20">
    <location>
        <begin position="893"/>
        <end position="912"/>
    </location>
</feature>
<feature type="transmembrane region" description="Helical" evidence="20">
    <location>
        <begin position="716"/>
        <end position="740"/>
    </location>
</feature>
<dbReference type="PROSITE" id="PS50125">
    <property type="entry name" value="GUANYLATE_CYCLASE_2"/>
    <property type="match status" value="2"/>
</dbReference>
<name>A0A1X7V5K6_AMPQE</name>
<dbReference type="PANTHER" id="PTHR45627">
    <property type="entry name" value="ADENYLATE CYCLASE TYPE 1"/>
    <property type="match status" value="1"/>
</dbReference>
<dbReference type="eggNOG" id="KOG3619">
    <property type="taxonomic scope" value="Eukaryota"/>
</dbReference>
<keyword evidence="18" id="KW-0464">Manganese</keyword>
<evidence type="ECO:0000256" key="7">
    <source>
        <dbReference type="ARBA" id="ARBA00022737"/>
    </source>
</evidence>
<dbReference type="OrthoDB" id="10261550at2759"/>
<keyword evidence="9 16" id="KW-0067">ATP-binding</keyword>
<dbReference type="FunFam" id="3.30.70.1230:FF:000014">
    <property type="entry name" value="adenylate cyclase type 9"/>
    <property type="match status" value="1"/>
</dbReference>
<evidence type="ECO:0000256" key="13">
    <source>
        <dbReference type="ARBA" id="ARBA00023136"/>
    </source>
</evidence>
<keyword evidence="13 16" id="KW-0472">Membrane</keyword>
<dbReference type="GO" id="GO:0004016">
    <property type="term" value="F:adenylate cyclase activity"/>
    <property type="evidence" value="ECO:0007669"/>
    <property type="project" value="UniProtKB-EC"/>
</dbReference>
<evidence type="ECO:0000256" key="1">
    <source>
        <dbReference type="ARBA" id="ARBA00001593"/>
    </source>
</evidence>
<dbReference type="InterPro" id="IPR030672">
    <property type="entry name" value="Adcy"/>
</dbReference>
<feature type="domain" description="Guanylate cyclase" evidence="21">
    <location>
        <begin position="978"/>
        <end position="1121"/>
    </location>
</feature>
<keyword evidence="7" id="KW-0677">Repeat</keyword>
<accession>A0A1X7V5K6</accession>
<dbReference type="Pfam" id="PF16214">
    <property type="entry name" value="AC_N"/>
    <property type="match status" value="1"/>
</dbReference>
<dbReference type="GO" id="GO:0005524">
    <property type="term" value="F:ATP binding"/>
    <property type="evidence" value="ECO:0007669"/>
    <property type="project" value="UniProtKB-UniRule"/>
</dbReference>
<comment type="catalytic activity">
    <reaction evidence="1 16">
        <text>ATP = 3',5'-cyclic AMP + diphosphate</text>
        <dbReference type="Rhea" id="RHEA:15389"/>
        <dbReference type="ChEBI" id="CHEBI:30616"/>
        <dbReference type="ChEBI" id="CHEBI:33019"/>
        <dbReference type="ChEBI" id="CHEBI:58165"/>
        <dbReference type="EC" id="4.6.1.1"/>
    </reaction>
</comment>
<feature type="binding site" evidence="18">
    <location>
        <position position="354"/>
    </location>
    <ligand>
        <name>Mg(2+)</name>
        <dbReference type="ChEBI" id="CHEBI:18420"/>
        <label>2</label>
        <note>catalytic</note>
    </ligand>
</feature>
<reference evidence="22" key="1">
    <citation type="submission" date="2017-05" db="UniProtKB">
        <authorList>
            <consortium name="EnsemblMetazoa"/>
        </authorList>
    </citation>
    <scope>IDENTIFICATION</scope>
</reference>
<dbReference type="InterPro" id="IPR032628">
    <property type="entry name" value="AC_N"/>
</dbReference>
<dbReference type="FunFam" id="3.30.70.1230:FF:000001">
    <property type="entry name" value="Adenylate cyclase"/>
    <property type="match status" value="1"/>
</dbReference>
<dbReference type="Pfam" id="PF00211">
    <property type="entry name" value="Guanylate_cyc"/>
    <property type="match status" value="2"/>
</dbReference>
<comment type="similarity">
    <text evidence="16 19">Belongs to the adenylyl cyclase class-4/guanylyl cyclase family.</text>
</comment>
<keyword evidence="6 16" id="KW-0479">Metal-binding</keyword>
<evidence type="ECO:0000256" key="15">
    <source>
        <dbReference type="ARBA" id="ARBA00023239"/>
    </source>
</evidence>
<keyword evidence="14" id="KW-0325">Glycoprotein</keyword>
<feature type="binding site" evidence="18">
    <location>
        <position position="353"/>
    </location>
    <ligand>
        <name>Mg(2+)</name>
        <dbReference type="ChEBI" id="CHEBI:18420"/>
        <label>2</label>
        <note>catalytic</note>
    </ligand>
</feature>
<dbReference type="PROSITE" id="PS00452">
    <property type="entry name" value="GUANYLATE_CYCLASE_1"/>
    <property type="match status" value="2"/>
</dbReference>
<feature type="transmembrane region" description="Helical" evidence="20">
    <location>
        <begin position="142"/>
        <end position="162"/>
    </location>
</feature>
<dbReference type="FunCoup" id="A0A1X7V5K6">
    <property type="interactions" value="77"/>
</dbReference>
<protein>
    <recommendedName>
        <fullName evidence="4 16">adenylate cyclase</fullName>
        <ecNumber evidence="4 16">4.6.1.1</ecNumber>
    </recommendedName>
</protein>
<evidence type="ECO:0000256" key="4">
    <source>
        <dbReference type="ARBA" id="ARBA00012201"/>
    </source>
</evidence>
<dbReference type="AlphaFoldDB" id="A0A1X7V5K6"/>
<feature type="transmembrane region" description="Helical" evidence="20">
    <location>
        <begin position="225"/>
        <end position="244"/>
    </location>
</feature>
<comment type="function">
    <text evidence="16">Catalyzes the formation of the signaling molecule cAMP in response to G-protein signaling.</text>
</comment>
<evidence type="ECO:0000256" key="16">
    <source>
        <dbReference type="PIRNR" id="PIRNR039050"/>
    </source>
</evidence>
<dbReference type="PANTHER" id="PTHR45627:SF12">
    <property type="entry name" value="ADENYLATE CYCLASE TYPE 2"/>
    <property type="match status" value="1"/>
</dbReference>
<dbReference type="CDD" id="cd07302">
    <property type="entry name" value="CHD"/>
    <property type="match status" value="2"/>
</dbReference>
<evidence type="ECO:0000313" key="22">
    <source>
        <dbReference type="EnsemblMetazoa" id="Aqu2.1.35545_001"/>
    </source>
</evidence>
<dbReference type="EnsemblMetazoa" id="Aqu2.1.35545_001">
    <property type="protein sequence ID" value="Aqu2.1.35545_001"/>
    <property type="gene ID" value="Aqu2.1.35545"/>
</dbReference>
<feature type="transmembrane region" description="Helical" evidence="20">
    <location>
        <begin position="761"/>
        <end position="781"/>
    </location>
</feature>
<dbReference type="EC" id="4.6.1.1" evidence="4 16"/>
<feature type="binding site" evidence="18">
    <location>
        <position position="397"/>
    </location>
    <ligand>
        <name>Mg(2+)</name>
        <dbReference type="ChEBI" id="CHEBI:18420"/>
        <label>1</label>
        <note>catalytic</note>
    </ligand>
</feature>
<dbReference type="SMART" id="SM00044">
    <property type="entry name" value="CYCc"/>
    <property type="match status" value="2"/>
</dbReference>
<organism evidence="22">
    <name type="scientific">Amphimedon queenslandica</name>
    <name type="common">Sponge</name>
    <dbReference type="NCBI Taxonomy" id="400682"/>
    <lineage>
        <taxon>Eukaryota</taxon>
        <taxon>Metazoa</taxon>
        <taxon>Porifera</taxon>
        <taxon>Demospongiae</taxon>
        <taxon>Heteroscleromorpha</taxon>
        <taxon>Haplosclerida</taxon>
        <taxon>Niphatidae</taxon>
        <taxon>Amphimedon</taxon>
    </lineage>
</organism>
<evidence type="ECO:0000259" key="21">
    <source>
        <dbReference type="PROSITE" id="PS50125"/>
    </source>
</evidence>
<evidence type="ECO:0000256" key="14">
    <source>
        <dbReference type="ARBA" id="ARBA00023180"/>
    </source>
</evidence>
<dbReference type="GO" id="GO:0046872">
    <property type="term" value="F:metal ion binding"/>
    <property type="evidence" value="ECO:0007669"/>
    <property type="project" value="UniProtKB-KW"/>
</dbReference>
<evidence type="ECO:0000256" key="11">
    <source>
        <dbReference type="ARBA" id="ARBA00022989"/>
    </source>
</evidence>
<evidence type="ECO:0000256" key="6">
    <source>
        <dbReference type="ARBA" id="ARBA00022723"/>
    </source>
</evidence>
<evidence type="ECO:0000256" key="12">
    <source>
        <dbReference type="ARBA" id="ARBA00022998"/>
    </source>
</evidence>
<dbReference type="STRING" id="400682.A0A1X7V5K6"/>
<feature type="binding site" evidence="17">
    <location>
        <begin position="395"/>
        <end position="397"/>
    </location>
    <ligand>
        <name>ATP</name>
        <dbReference type="ChEBI" id="CHEBI:30616"/>
    </ligand>
</feature>
<feature type="transmembrane region" description="Helical" evidence="20">
    <location>
        <begin position="691"/>
        <end position="710"/>
    </location>
</feature>
<proteinExistence type="inferred from homology"/>
<feature type="transmembrane region" description="Helical" evidence="20">
    <location>
        <begin position="84"/>
        <end position="104"/>
    </location>
</feature>
<keyword evidence="10 16" id="KW-0460">Magnesium</keyword>
<feature type="transmembrane region" description="Helical" evidence="20">
    <location>
        <begin position="202"/>
        <end position="218"/>
    </location>
</feature>
<evidence type="ECO:0000256" key="19">
    <source>
        <dbReference type="RuleBase" id="RU000405"/>
    </source>
</evidence>
<dbReference type="InParanoid" id="A0A1X7V5K6"/>
<evidence type="ECO:0000256" key="8">
    <source>
        <dbReference type="ARBA" id="ARBA00022741"/>
    </source>
</evidence>
<feature type="binding site" evidence="18">
    <location>
        <position position="397"/>
    </location>
    <ligand>
        <name>Mg(2+)</name>
        <dbReference type="ChEBI" id="CHEBI:18420"/>
        <label>2</label>
        <note>catalytic</note>
    </ligand>
</feature>
<keyword evidence="11 20" id="KW-1133">Transmembrane helix</keyword>
<evidence type="ECO:0000256" key="20">
    <source>
        <dbReference type="SAM" id="Phobius"/>
    </source>
</evidence>
<feature type="transmembrane region" description="Helical" evidence="20">
    <location>
        <begin position="169"/>
        <end position="190"/>
    </location>
</feature>
<feature type="binding site" evidence="17">
    <location>
        <position position="1155"/>
    </location>
    <ligand>
        <name>ATP</name>
        <dbReference type="ChEBI" id="CHEBI:30616"/>
    </ligand>
</feature>
<comment type="subcellular location">
    <subcellularLocation>
        <location evidence="3">Membrane</location>
        <topology evidence="3">Multi-pass membrane protein</topology>
    </subcellularLocation>
</comment>
<evidence type="ECO:0000256" key="10">
    <source>
        <dbReference type="ARBA" id="ARBA00022842"/>
    </source>
</evidence>
<dbReference type="GO" id="GO:0006171">
    <property type="term" value="P:cAMP biosynthetic process"/>
    <property type="evidence" value="ECO:0007669"/>
    <property type="project" value="UniProtKB-KW"/>
</dbReference>
<feature type="binding site" evidence="17">
    <location>
        <begin position="353"/>
        <end position="358"/>
    </location>
    <ligand>
        <name>ATP</name>
        <dbReference type="ChEBI" id="CHEBI:30616"/>
    </ligand>
</feature>
<feature type="transmembrane region" description="Helical" evidence="20">
    <location>
        <begin position="827"/>
        <end position="845"/>
    </location>
</feature>
<dbReference type="InterPro" id="IPR029787">
    <property type="entry name" value="Nucleotide_cyclase"/>
</dbReference>
<dbReference type="InterPro" id="IPR001054">
    <property type="entry name" value="A/G_cyclase"/>
</dbReference>
<dbReference type="SUPFAM" id="SSF55073">
    <property type="entry name" value="Nucleotide cyclase"/>
    <property type="match status" value="2"/>
</dbReference>
<evidence type="ECO:0000256" key="5">
    <source>
        <dbReference type="ARBA" id="ARBA00022692"/>
    </source>
</evidence>
<feature type="transmembrane region" description="Helical" evidence="20">
    <location>
        <begin position="852"/>
        <end position="873"/>
    </location>
</feature>
<keyword evidence="8 16" id="KW-0547">Nucleotide-binding</keyword>
<comment type="cofactor">
    <cofactor evidence="18">
        <name>Mg(2+)</name>
        <dbReference type="ChEBI" id="CHEBI:18420"/>
    </cofactor>
    <cofactor evidence="18">
        <name>Mn(2+)</name>
        <dbReference type="ChEBI" id="CHEBI:29035"/>
    </cofactor>
    <text evidence="18">Binds 2 magnesium ions per subunit. Is also active with manganese (in vitro).</text>
</comment>
<comment type="cofactor">
    <cofactor evidence="2">
        <name>Mn(2+)</name>
        <dbReference type="ChEBI" id="CHEBI:29035"/>
    </cofactor>
</comment>
<dbReference type="GO" id="GO:0007189">
    <property type="term" value="P:adenylate cyclase-activating G protein-coupled receptor signaling pathway"/>
    <property type="evidence" value="ECO:0007669"/>
    <property type="project" value="TreeGrafter"/>
</dbReference>
<keyword evidence="5 20" id="KW-0812">Transmembrane</keyword>
<dbReference type="GO" id="GO:0005886">
    <property type="term" value="C:plasma membrane"/>
    <property type="evidence" value="ECO:0007669"/>
    <property type="project" value="InterPro"/>
</dbReference>
<evidence type="ECO:0000256" key="9">
    <source>
        <dbReference type="ARBA" id="ARBA00022840"/>
    </source>
</evidence>
<feature type="binding site" evidence="17">
    <location>
        <position position="441"/>
    </location>
    <ligand>
        <name>ATP</name>
        <dbReference type="ChEBI" id="CHEBI:30616"/>
    </ligand>
</feature>
<keyword evidence="12 16" id="KW-0115">cAMP biosynthesis</keyword>
<keyword evidence="15 16" id="KW-0456">Lyase</keyword>
<feature type="binding site" evidence="17">
    <location>
        <position position="1030"/>
    </location>
    <ligand>
        <name>ATP</name>
        <dbReference type="ChEBI" id="CHEBI:30616"/>
    </ligand>
</feature>
<dbReference type="GO" id="GO:0035556">
    <property type="term" value="P:intracellular signal transduction"/>
    <property type="evidence" value="ECO:0007669"/>
    <property type="project" value="InterPro"/>
</dbReference>
<evidence type="ECO:0000256" key="18">
    <source>
        <dbReference type="PIRSR" id="PIRSR039050-51"/>
    </source>
</evidence>
<feature type="binding site" evidence="18">
    <location>
        <position position="353"/>
    </location>
    <ligand>
        <name>Mg(2+)</name>
        <dbReference type="ChEBI" id="CHEBI:18420"/>
        <label>1</label>
        <note>catalytic</note>
    </ligand>
</feature>
<sequence length="1178" mass="132850">MAVHYDNQQERPSVFFEEIERPSIISSKSHKSMTSLASIEEDVVEEEKGRKSSEWAFRPLKIKFKMKEFEKIYDRYVYRQQQQLLIFVSCLLSLIALITLFVFLGEEKYSEIPVSDEALDECTNFNITLNEQLIKYGSLPEVLTLLFCALLLVLETLMAVIDKISRPRLTIYSILTWVVLVILVVILFSVQLRPQPSDTLDYVSLVVIFTYTMIPVSLRLSTLMSIFFCCGYVIVASVTTAALGNGTSLNILRESLSVIFLLASLNLMGVLYNYLADLAQRRSFSETQRYIRSVAQIETQKGKKQQLLYSVLPGHLADAFLEEYLSSRSEAKRMDFHKFHVANHSNVSILFADIVGFTRLSSGCTAKDLVKILNELFGKFDQQAANYSCHRIKILGDCYYCVSGLLDDREDHARCCVQMGLDMINAIRSVKEATGVDVNMRVGIHSGHVISGVLGLVKWQFDVWSDDVTLANHMESGGIPGRVHISQATFDYLDGEFDVEPGNGGERDSYLKENNVTTYLITEKSDSVVPAITKPPPVDSPLTLAPPSPLPMTPLSPGTRAPSMLDALAERRSTARRSEINPIVKHLSKWGAQAPFAGFNQVDAFDNPTANPLVTGLVAQMAIIPSVLGRAKLSPLDEDAVKRMSSMIDAETANRSSILAVPPEINRIFLTFNSKKDNIKYSKIPDKFFKFYLASSFMVFTVIYMIQALVLPLSYAMLGSFIGGSLFFTITTALFSFHLLRRWYPNGNVLTRLSIYMVKSYFVRLVVALLSISLTLMAPLINTVPCNTFTRSCDEDGECSCISSYDEWRDTYDNPSPDSNDCLYPQYIYYCCLLALLSTAVYIRLNWLFKGLITLIGLIVYLYIMLGPQSCLYDNYDKRVLGYCVSTSWFFELKYEAAILLSVSYFILILLGRHNDLVYRRSFLWKLKSKEEKEETKKLAEINTLLMENLLPKHVASYFLNVGQDKNELYSEDHDEICVMFASIPSFWDFYSESSINDDGKECLRLLNEIISDFDEVLNKPKFSSVEKIKTIGSTYMAATGLNQRKVDTNNKTSKNHPVVHLCLFAVELIKKLDLINRHSFNDFQLRIGINHGPVVAGVIGAHKPQYDIWGNTVNVASRIDSTGKPGRIQVTEQTGAILRDAGFELEEQGKVFVKGKGEMTTFYVIGTDKGRIIKDQQ</sequence>
<feature type="binding site" evidence="17">
    <location>
        <begin position="1108"/>
        <end position="1110"/>
    </location>
    <ligand>
        <name>ATP</name>
        <dbReference type="ChEBI" id="CHEBI:30616"/>
    </ligand>
</feature>
<feature type="domain" description="Guanylate cyclase" evidence="21">
    <location>
        <begin position="348"/>
        <end position="475"/>
    </location>
</feature>
<dbReference type="PIRSF" id="PIRSF039050">
    <property type="entry name" value="Ade_cyc"/>
    <property type="match status" value="1"/>
</dbReference>